<protein>
    <submittedName>
        <fullName evidence="1">Uncharacterized protein</fullName>
    </submittedName>
</protein>
<organism evidence="1">
    <name type="scientific">Cupriavidus necator</name>
    <name type="common">Alcaligenes eutrophus</name>
    <name type="synonym">Ralstonia eutropha</name>
    <dbReference type="NCBI Taxonomy" id="106590"/>
    <lineage>
        <taxon>Bacteria</taxon>
        <taxon>Pseudomonadati</taxon>
        <taxon>Pseudomonadota</taxon>
        <taxon>Betaproteobacteria</taxon>
        <taxon>Burkholderiales</taxon>
        <taxon>Burkholderiaceae</taxon>
        <taxon>Cupriavidus</taxon>
    </lineage>
</organism>
<evidence type="ECO:0000313" key="1">
    <source>
        <dbReference type="EMBL" id="SCU89650.1"/>
    </source>
</evidence>
<name>A0A1K0IMG1_CUPNE</name>
<dbReference type="EMBL" id="FMSH01000437">
    <property type="protein sequence ID" value="SCU89650.1"/>
    <property type="molecule type" value="Genomic_DNA"/>
</dbReference>
<sequence>MTQPATRLNQPTYFAAVFTWSPV</sequence>
<proteinExistence type="predicted"/>
<reference evidence="1" key="1">
    <citation type="submission" date="2016-09" db="EMBL/GenBank/DDBJ databases">
        <authorList>
            <person name="Capua I."/>
            <person name="De Benedictis P."/>
            <person name="Joannis T."/>
            <person name="Lombin L.H."/>
            <person name="Cattoli G."/>
        </authorList>
    </citation>
    <scope>NUCLEOTIDE SEQUENCE</scope>
    <source>
        <strain evidence="1">B9</strain>
    </source>
</reference>
<gene>
    <name evidence="1" type="ORF">CNECB9_4920019</name>
</gene>
<accession>A0A1K0IMG1</accession>
<dbReference type="AlphaFoldDB" id="A0A1K0IMG1"/>